<evidence type="ECO:0000256" key="1">
    <source>
        <dbReference type="SAM" id="MobiDB-lite"/>
    </source>
</evidence>
<name>A0A9P6IIK9_9FUNG</name>
<proteinExistence type="predicted"/>
<feature type="non-terminal residue" evidence="2">
    <location>
        <position position="1"/>
    </location>
</feature>
<evidence type="ECO:0000313" key="2">
    <source>
        <dbReference type="EMBL" id="KAF9920342.1"/>
    </source>
</evidence>
<organism evidence="2 3">
    <name type="scientific">Modicella reniformis</name>
    <dbReference type="NCBI Taxonomy" id="1440133"/>
    <lineage>
        <taxon>Eukaryota</taxon>
        <taxon>Fungi</taxon>
        <taxon>Fungi incertae sedis</taxon>
        <taxon>Mucoromycota</taxon>
        <taxon>Mortierellomycotina</taxon>
        <taxon>Mortierellomycetes</taxon>
        <taxon>Mortierellales</taxon>
        <taxon>Mortierellaceae</taxon>
        <taxon>Modicella</taxon>
    </lineage>
</organism>
<feature type="compositionally biased region" description="Basic and acidic residues" evidence="1">
    <location>
        <begin position="60"/>
        <end position="79"/>
    </location>
</feature>
<comment type="caution">
    <text evidence="2">The sequence shown here is derived from an EMBL/GenBank/DDBJ whole genome shotgun (WGS) entry which is preliminary data.</text>
</comment>
<dbReference type="AlphaFoldDB" id="A0A9P6IIK9"/>
<reference evidence="2" key="1">
    <citation type="journal article" date="2020" name="Fungal Divers.">
        <title>Resolving the Mortierellaceae phylogeny through synthesis of multi-gene phylogenetics and phylogenomics.</title>
        <authorList>
            <person name="Vandepol N."/>
            <person name="Liber J."/>
            <person name="Desiro A."/>
            <person name="Na H."/>
            <person name="Kennedy M."/>
            <person name="Barry K."/>
            <person name="Grigoriev I.V."/>
            <person name="Miller A.N."/>
            <person name="O'Donnell K."/>
            <person name="Stajich J.E."/>
            <person name="Bonito G."/>
        </authorList>
    </citation>
    <scope>NUCLEOTIDE SEQUENCE</scope>
    <source>
        <strain evidence="2">MES-2147</strain>
    </source>
</reference>
<feature type="compositionally biased region" description="Basic and acidic residues" evidence="1">
    <location>
        <begin position="1"/>
        <end position="11"/>
    </location>
</feature>
<protein>
    <submittedName>
        <fullName evidence="2">Uncharacterized protein</fullName>
    </submittedName>
</protein>
<dbReference type="Proteomes" id="UP000749646">
    <property type="component" value="Unassembled WGS sequence"/>
</dbReference>
<dbReference type="EMBL" id="JAAAHW010011281">
    <property type="protein sequence ID" value="KAF9920342.1"/>
    <property type="molecule type" value="Genomic_DNA"/>
</dbReference>
<evidence type="ECO:0000313" key="3">
    <source>
        <dbReference type="Proteomes" id="UP000749646"/>
    </source>
</evidence>
<feature type="region of interest" description="Disordered" evidence="1">
    <location>
        <begin position="1"/>
        <end position="79"/>
    </location>
</feature>
<accession>A0A9P6IIK9</accession>
<gene>
    <name evidence="2" type="ORF">BGZ65_011343</name>
</gene>
<feature type="compositionally biased region" description="Basic and acidic residues" evidence="1">
    <location>
        <begin position="24"/>
        <end position="38"/>
    </location>
</feature>
<keyword evidence="3" id="KW-1185">Reference proteome</keyword>
<sequence>PSQRNRFDRTRGRLANKKWSPRYSPKDRQRQVQREKPAGMKMNVSKPPKTASQEPEADDKEPKPGMNDSKDEVAMKNGD</sequence>